<dbReference type="OrthoDB" id="5653112at2"/>
<evidence type="ECO:0000313" key="2">
    <source>
        <dbReference type="Proteomes" id="UP000054729"/>
    </source>
</evidence>
<accession>A0A0W1A2S6</accession>
<dbReference type="PATRIC" id="fig|66969.6.peg.2774"/>
<keyword evidence="2" id="KW-1185">Reference proteome</keyword>
<dbReference type="RefSeq" id="WP_058481190.1">
    <property type="nucleotide sequence ID" value="NZ_CAAAIQ010000013.1"/>
</dbReference>
<dbReference type="AlphaFoldDB" id="A0A0W1A2S6"/>
<name>A0A0W1A2S6_9GAMM</name>
<gene>
    <name evidence="1" type="ORF">Lwal_2564</name>
</gene>
<reference evidence="1 2" key="1">
    <citation type="submission" date="2015-11" db="EMBL/GenBank/DDBJ databases">
        <title>Genomic analysis of 38 Legionella species identifies large and diverse effector repertoires.</title>
        <authorList>
            <person name="Burstein D."/>
            <person name="Amaro F."/>
            <person name="Zusman T."/>
            <person name="Lifshitz Z."/>
            <person name="Cohen O."/>
            <person name="Gilbert J.A."/>
            <person name="Pupko T."/>
            <person name="Shuman H.A."/>
            <person name="Segal G."/>
        </authorList>
    </citation>
    <scope>NUCLEOTIDE SEQUENCE [LARGE SCALE GENOMIC DNA]</scope>
    <source>
        <strain evidence="1 2">ATCC 51914</strain>
    </source>
</reference>
<protein>
    <submittedName>
        <fullName evidence="1">Substrate of the Dot/Icm secretion system</fullName>
    </submittedName>
</protein>
<evidence type="ECO:0000313" key="1">
    <source>
        <dbReference type="EMBL" id="KTD75626.1"/>
    </source>
</evidence>
<organism evidence="1 2">
    <name type="scientific">Legionella waltersii</name>
    <dbReference type="NCBI Taxonomy" id="66969"/>
    <lineage>
        <taxon>Bacteria</taxon>
        <taxon>Pseudomonadati</taxon>
        <taxon>Pseudomonadota</taxon>
        <taxon>Gammaproteobacteria</taxon>
        <taxon>Legionellales</taxon>
        <taxon>Legionellaceae</taxon>
        <taxon>Legionella</taxon>
    </lineage>
</organism>
<dbReference type="EMBL" id="LNZB01000056">
    <property type="protein sequence ID" value="KTD75626.1"/>
    <property type="molecule type" value="Genomic_DNA"/>
</dbReference>
<comment type="caution">
    <text evidence="1">The sequence shown here is derived from an EMBL/GenBank/DDBJ whole genome shotgun (WGS) entry which is preliminary data.</text>
</comment>
<proteinExistence type="predicted"/>
<dbReference type="Proteomes" id="UP000054729">
    <property type="component" value="Unassembled WGS sequence"/>
</dbReference>
<sequence>MGVSKKEIDRLLELKKKQEQSELEILVKQELLRLQGRYWQFATMNAKQMEKELQEKGYPSEIQVKSKQIGSIVDDYKEKYSKESWYKEPQIEEGKTNLVFPSDEEVGNFFKDQAQNHKCFIIIDGATNKVLAYSNGDGVLYNGNKTVYNGGKFSPSEVDFSNFKVPKAEEQTSGMQLA</sequence>